<dbReference type="GO" id="GO:0043657">
    <property type="term" value="C:host cell"/>
    <property type="evidence" value="ECO:0007669"/>
    <property type="project" value="UniProtKB-SubCell"/>
</dbReference>
<proteinExistence type="inferred from homology"/>
<reference evidence="8 9" key="1">
    <citation type="submission" date="2018-06" db="EMBL/GenBank/DDBJ databases">
        <title>Comparative genomics of downy mildews reveals potential adaptations to biotrophy.</title>
        <authorList>
            <person name="Fletcher K."/>
            <person name="Klosterman S.J."/>
            <person name="Derevnina L."/>
            <person name="Martin F."/>
            <person name="Koike S."/>
            <person name="Reyes Chin-Wo S."/>
            <person name="Mou B."/>
            <person name="Michelmore R."/>
        </authorList>
    </citation>
    <scope>NUCLEOTIDE SEQUENCE [LARGE SCALE GENOMIC DNA]</scope>
    <source>
        <strain evidence="8 9">R14</strain>
    </source>
</reference>
<dbReference type="Pfam" id="PF22748">
    <property type="entry name" value="PexRD54_WY"/>
    <property type="match status" value="1"/>
</dbReference>
<dbReference type="GO" id="GO:0005576">
    <property type="term" value="C:extracellular region"/>
    <property type="evidence" value="ECO:0007669"/>
    <property type="project" value="UniProtKB-SubCell"/>
</dbReference>
<dbReference type="AlphaFoldDB" id="A0A3M6VQH9"/>
<organism evidence="8 9">
    <name type="scientific">Peronospora effusa</name>
    <dbReference type="NCBI Taxonomy" id="542832"/>
    <lineage>
        <taxon>Eukaryota</taxon>
        <taxon>Sar</taxon>
        <taxon>Stramenopiles</taxon>
        <taxon>Oomycota</taxon>
        <taxon>Peronosporomycetes</taxon>
        <taxon>Peronosporales</taxon>
        <taxon>Peronosporaceae</taxon>
        <taxon>Peronospora</taxon>
    </lineage>
</organism>
<name>A0A3M6VQH9_9STRA</name>
<comment type="similarity">
    <text evidence="3">Belongs to the RxLR effector family.</text>
</comment>
<evidence type="ECO:0000313" key="9">
    <source>
        <dbReference type="Proteomes" id="UP000282087"/>
    </source>
</evidence>
<evidence type="ECO:0000256" key="2">
    <source>
        <dbReference type="ARBA" id="ARBA00004613"/>
    </source>
</evidence>
<keyword evidence="6" id="KW-0843">Virulence</keyword>
<evidence type="ECO:0000256" key="3">
    <source>
        <dbReference type="ARBA" id="ARBA00010400"/>
    </source>
</evidence>
<evidence type="ECO:0000256" key="6">
    <source>
        <dbReference type="ARBA" id="ARBA00023026"/>
    </source>
</evidence>
<protein>
    <recommendedName>
        <fullName evidence="7">RxLR effector PexRD54 WY domain-containing protein</fullName>
    </recommendedName>
</protein>
<dbReference type="Proteomes" id="UP000282087">
    <property type="component" value="Unassembled WGS sequence"/>
</dbReference>
<keyword evidence="9" id="KW-1185">Reference proteome</keyword>
<evidence type="ECO:0000256" key="4">
    <source>
        <dbReference type="ARBA" id="ARBA00022525"/>
    </source>
</evidence>
<accession>A0A3M6VQH9</accession>
<evidence type="ECO:0000256" key="5">
    <source>
        <dbReference type="ARBA" id="ARBA00022729"/>
    </source>
</evidence>
<keyword evidence="4" id="KW-0964">Secreted</keyword>
<comment type="subcellular location">
    <subcellularLocation>
        <location evidence="1">Host cell</location>
    </subcellularLocation>
    <subcellularLocation>
        <location evidence="2">Secreted</location>
    </subcellularLocation>
</comment>
<gene>
    <name evidence="8" type="ORF">DD238_002413</name>
</gene>
<keyword evidence="5" id="KW-0732">Signal</keyword>
<dbReference type="InterPro" id="IPR054463">
    <property type="entry name" value="PexRD54_WY"/>
</dbReference>
<feature type="domain" description="RxLR effector PexRD54 WY" evidence="7">
    <location>
        <begin position="320"/>
        <end position="358"/>
    </location>
</feature>
<dbReference type="EMBL" id="QLLG01000036">
    <property type="protein sequence ID" value="RMX69128.1"/>
    <property type="molecule type" value="Genomic_DNA"/>
</dbReference>
<evidence type="ECO:0000313" key="8">
    <source>
        <dbReference type="EMBL" id="RMX69128.1"/>
    </source>
</evidence>
<evidence type="ECO:0000259" key="7">
    <source>
        <dbReference type="Pfam" id="PF22748"/>
    </source>
</evidence>
<evidence type="ECO:0000256" key="1">
    <source>
        <dbReference type="ARBA" id="ARBA00004340"/>
    </source>
</evidence>
<comment type="caution">
    <text evidence="8">The sequence shown here is derived from an EMBL/GenBank/DDBJ whole genome shotgun (WGS) entry which is preliminary data.</text>
</comment>
<sequence>MICIWSVMPLRRIVVLFWSTSLITLHLTANPPCSSFTRMSTTFSGGQFFYVKTLIFFCALLAYSDSSVAAAGPSSVIHNAHGLDKLNAASSSVSSIKRHLRSSADTESGGCFISRRLGMNLNESLSEAVSKFIEWWRRLWQKSSDGTYKDLKLHKTEGGPFKSSKISDWVAYVKALYRKSLAGAYEAMFSTLARRYKDADLAKILMEGENIESTRSIATELLGVQVQRWIKKGKSSEQVFRLLKLDTTAGGPFESPVFLQWVAFVQLRYTKYPGDATDLMLLTLAGQYKTDAALARVLMAKKEIERTESIASELLTAQAWRWIDAGRSETHVFKSLELDKTGDKLFENPLFMQWVAFVNLRFSHLDDAIIAMSTTLRTVYTTEEELTKVLNAGMKIPATKDIASKLQEIQPPKQDNGIEKFDFHSFGFVPQDR</sequence>
<dbReference type="VEuPathDB" id="FungiDB:DD237_007101"/>